<proteinExistence type="predicted"/>
<protein>
    <submittedName>
        <fullName evidence="3">Uncharacterized protein</fullName>
    </submittedName>
</protein>
<sequence>MRGRRWRKKERKKKEKGEEKVGGVAAFKSSSRRGNPIAHSTTSAITVGKESRESSPKKAPIRRSRSVSAFSRTTNSTENISSDFLNKRDNPLFWSRSPPDTEPQCTRPAAAAATNGAEDNRRGRSVTRNASVGVGSNKGSGGGKEATRSLSTVDTARRNRSVSRCPGSRRRDVTSESEVDQECSLSKDFKNRHDWNVASSNTKKGGLVRSSSDVWSAHDSPLGHSDAFATTLSCSQSSNWEDKASTTRSSLSGAEGKTVKAVCGKMKSVQGDNMETDTTASGIYETVRSEVRRAISEIQSDLEILIELLISLMNSPQAEGLKPFQAPAKLEAIRRSNSTAIATTNIADIPPDLVNPGAVELVLDIRREYAIKLEQSLERARKLQADLAVEEHRGHELSRILKEILPDPKTPNVQKSRPGRKVAYMYMPNVEEIDLHYLLAMNAENSVANSSIERRKMSKRLEEEAMTYFDECVSLSTFDSSDFSSPEDPPFDFTTPVGDGVSLPQASLGASATNCTKSSLNTKQDWELEILQSFLDLYSSKIRRDGEDQVCWIPTKSNVIEVMPKRVSNLLACWKGCFANIVESGIQGRFIKGHDASGLTASSISKESNIDPVSQDSADSKRGRKFQFTFAGKTTETFELQQDIKKYIRNFEKHDVDSETDRSNCYNMDEYNLQASAQSLLFDSVILKNRIESGSLLVCGGGITISFSPFASFI</sequence>
<accession>A0A2N9EE36</accession>
<evidence type="ECO:0000256" key="1">
    <source>
        <dbReference type="SAM" id="Coils"/>
    </source>
</evidence>
<dbReference type="AlphaFoldDB" id="A0A2N9EE36"/>
<dbReference type="PANTHER" id="PTHR34466:SF3">
    <property type="entry name" value="OS11G0129800 PROTEIN"/>
    <property type="match status" value="1"/>
</dbReference>
<dbReference type="EMBL" id="OIVN01000033">
    <property type="protein sequence ID" value="SPC72941.1"/>
    <property type="molecule type" value="Genomic_DNA"/>
</dbReference>
<evidence type="ECO:0000313" key="3">
    <source>
        <dbReference type="EMBL" id="SPC72941.1"/>
    </source>
</evidence>
<evidence type="ECO:0000256" key="2">
    <source>
        <dbReference type="SAM" id="MobiDB-lite"/>
    </source>
</evidence>
<keyword evidence="1" id="KW-0175">Coiled coil</keyword>
<organism evidence="3">
    <name type="scientific">Fagus sylvatica</name>
    <name type="common">Beechnut</name>
    <dbReference type="NCBI Taxonomy" id="28930"/>
    <lineage>
        <taxon>Eukaryota</taxon>
        <taxon>Viridiplantae</taxon>
        <taxon>Streptophyta</taxon>
        <taxon>Embryophyta</taxon>
        <taxon>Tracheophyta</taxon>
        <taxon>Spermatophyta</taxon>
        <taxon>Magnoliopsida</taxon>
        <taxon>eudicotyledons</taxon>
        <taxon>Gunneridae</taxon>
        <taxon>Pentapetalae</taxon>
        <taxon>rosids</taxon>
        <taxon>fabids</taxon>
        <taxon>Fagales</taxon>
        <taxon>Fagaceae</taxon>
        <taxon>Fagus</taxon>
    </lineage>
</organism>
<gene>
    <name evidence="3" type="ORF">FSB_LOCUS823</name>
</gene>
<reference evidence="3" key="1">
    <citation type="submission" date="2018-02" db="EMBL/GenBank/DDBJ databases">
        <authorList>
            <person name="Cohen D.B."/>
            <person name="Kent A.D."/>
        </authorList>
    </citation>
    <scope>NUCLEOTIDE SEQUENCE</scope>
</reference>
<feature type="compositionally biased region" description="Basic residues" evidence="2">
    <location>
        <begin position="1"/>
        <end position="14"/>
    </location>
</feature>
<feature type="coiled-coil region" evidence="1">
    <location>
        <begin position="366"/>
        <end position="393"/>
    </location>
</feature>
<feature type="compositionally biased region" description="Polar residues" evidence="2">
    <location>
        <begin position="66"/>
        <end position="84"/>
    </location>
</feature>
<feature type="compositionally biased region" description="Polar residues" evidence="2">
    <location>
        <begin position="28"/>
        <end position="45"/>
    </location>
</feature>
<name>A0A2N9EE36_FAGSY</name>
<feature type="region of interest" description="Disordered" evidence="2">
    <location>
        <begin position="1"/>
        <end position="184"/>
    </location>
</feature>
<dbReference type="PANTHER" id="PTHR34466">
    <property type="entry name" value="OS11G0129800 PROTEIN"/>
    <property type="match status" value="1"/>
</dbReference>